<dbReference type="AlphaFoldDB" id="A0ABD1GIH6"/>
<sequence>MAGDIPECGCGEGKMELRCAGKTAMHAGRYYLKCPHNGKHLGSFQWYDEYQRQVITRWSYVGQCHRSKSAIEHGCGQCHGSKSCNEIKVHLVIGLMRLVVFLFGVSIDKLL</sequence>
<feature type="domain" description="GRF-type" evidence="5">
    <location>
        <begin position="8"/>
        <end position="50"/>
    </location>
</feature>
<keyword evidence="1" id="KW-0479">Metal-binding</keyword>
<organism evidence="6 7">
    <name type="scientific">Salvia divinorum</name>
    <name type="common">Maria pastora</name>
    <name type="synonym">Diviner's sage</name>
    <dbReference type="NCBI Taxonomy" id="28513"/>
    <lineage>
        <taxon>Eukaryota</taxon>
        <taxon>Viridiplantae</taxon>
        <taxon>Streptophyta</taxon>
        <taxon>Embryophyta</taxon>
        <taxon>Tracheophyta</taxon>
        <taxon>Spermatophyta</taxon>
        <taxon>Magnoliopsida</taxon>
        <taxon>eudicotyledons</taxon>
        <taxon>Gunneridae</taxon>
        <taxon>Pentapetalae</taxon>
        <taxon>asterids</taxon>
        <taxon>lamiids</taxon>
        <taxon>Lamiales</taxon>
        <taxon>Lamiaceae</taxon>
        <taxon>Nepetoideae</taxon>
        <taxon>Mentheae</taxon>
        <taxon>Salviinae</taxon>
        <taxon>Salvia</taxon>
        <taxon>Salvia subgen. Calosphace</taxon>
    </lineage>
</organism>
<dbReference type="PROSITE" id="PS51999">
    <property type="entry name" value="ZF_GRF"/>
    <property type="match status" value="1"/>
</dbReference>
<keyword evidence="2 4" id="KW-0863">Zinc-finger</keyword>
<protein>
    <recommendedName>
        <fullName evidence="5">GRF-type domain-containing protein</fullName>
    </recommendedName>
</protein>
<keyword evidence="3" id="KW-0862">Zinc</keyword>
<dbReference type="EMBL" id="JBEAFC010000008">
    <property type="protein sequence ID" value="KAL1543545.1"/>
    <property type="molecule type" value="Genomic_DNA"/>
</dbReference>
<evidence type="ECO:0000256" key="1">
    <source>
        <dbReference type="ARBA" id="ARBA00022723"/>
    </source>
</evidence>
<name>A0ABD1GIH6_SALDI</name>
<comment type="caution">
    <text evidence="6">The sequence shown here is derived from an EMBL/GenBank/DDBJ whole genome shotgun (WGS) entry which is preliminary data.</text>
</comment>
<dbReference type="Proteomes" id="UP001567538">
    <property type="component" value="Unassembled WGS sequence"/>
</dbReference>
<dbReference type="GO" id="GO:0008270">
    <property type="term" value="F:zinc ion binding"/>
    <property type="evidence" value="ECO:0007669"/>
    <property type="project" value="UniProtKB-KW"/>
</dbReference>
<gene>
    <name evidence="6" type="ORF">AAHA92_20507</name>
</gene>
<evidence type="ECO:0000256" key="4">
    <source>
        <dbReference type="PROSITE-ProRule" id="PRU01343"/>
    </source>
</evidence>
<evidence type="ECO:0000313" key="7">
    <source>
        <dbReference type="Proteomes" id="UP001567538"/>
    </source>
</evidence>
<evidence type="ECO:0000259" key="5">
    <source>
        <dbReference type="PROSITE" id="PS51999"/>
    </source>
</evidence>
<reference evidence="6 7" key="1">
    <citation type="submission" date="2024-06" db="EMBL/GenBank/DDBJ databases">
        <title>A chromosome level genome sequence of Diviner's sage (Salvia divinorum).</title>
        <authorList>
            <person name="Ford S.A."/>
            <person name="Ro D.-K."/>
            <person name="Ness R.W."/>
            <person name="Phillips M.A."/>
        </authorList>
    </citation>
    <scope>NUCLEOTIDE SEQUENCE [LARGE SCALE GENOMIC DNA]</scope>
    <source>
        <strain evidence="6">SAF-2024a</strain>
        <tissue evidence="6">Leaf</tissue>
    </source>
</reference>
<proteinExistence type="predicted"/>
<keyword evidence="7" id="KW-1185">Reference proteome</keyword>
<evidence type="ECO:0000256" key="3">
    <source>
        <dbReference type="ARBA" id="ARBA00022833"/>
    </source>
</evidence>
<accession>A0ABD1GIH6</accession>
<evidence type="ECO:0000313" key="6">
    <source>
        <dbReference type="EMBL" id="KAL1543545.1"/>
    </source>
</evidence>
<dbReference type="InterPro" id="IPR010666">
    <property type="entry name" value="Znf_GRF"/>
</dbReference>
<evidence type="ECO:0000256" key="2">
    <source>
        <dbReference type="ARBA" id="ARBA00022771"/>
    </source>
</evidence>